<dbReference type="EMBL" id="CXOK01000001">
    <property type="protein sequence ID" value="CTP82851.1"/>
    <property type="molecule type" value="Genomic_DNA"/>
</dbReference>
<dbReference type="GO" id="GO:0004124">
    <property type="term" value="F:cysteine synthase activity"/>
    <property type="evidence" value="ECO:0007669"/>
    <property type="project" value="UniProtKB-EC"/>
</dbReference>
<evidence type="ECO:0000256" key="5">
    <source>
        <dbReference type="ARBA" id="ARBA00022898"/>
    </source>
</evidence>
<dbReference type="EC" id="2.5.1.47" evidence="4"/>
<evidence type="ECO:0000313" key="12">
    <source>
        <dbReference type="EMBL" id="CTP82851.1"/>
    </source>
</evidence>
<evidence type="ECO:0000256" key="2">
    <source>
        <dbReference type="ARBA" id="ARBA00004962"/>
    </source>
</evidence>
<dbReference type="SMART" id="SM00116">
    <property type="entry name" value="CBS"/>
    <property type="match status" value="1"/>
</dbReference>
<dbReference type="PROSITE" id="PS00901">
    <property type="entry name" value="CYS_SYNTHASE"/>
    <property type="match status" value="1"/>
</dbReference>
<dbReference type="InterPro" id="IPR046342">
    <property type="entry name" value="CBS_dom_sf"/>
</dbReference>
<comment type="catalytic activity">
    <reaction evidence="6">
        <text>O-acetyl-L-serine + hydrogen sulfide = L-cysteine + acetate</text>
        <dbReference type="Rhea" id="RHEA:14829"/>
        <dbReference type="ChEBI" id="CHEBI:29919"/>
        <dbReference type="ChEBI" id="CHEBI:30089"/>
        <dbReference type="ChEBI" id="CHEBI:35235"/>
        <dbReference type="ChEBI" id="CHEBI:58340"/>
        <dbReference type="EC" id="2.5.1.47"/>
    </reaction>
</comment>
<dbReference type="GO" id="GO:0006535">
    <property type="term" value="P:cysteine biosynthetic process from serine"/>
    <property type="evidence" value="ECO:0007669"/>
    <property type="project" value="InterPro"/>
</dbReference>
<dbReference type="CDD" id="cd01561">
    <property type="entry name" value="CBS_like"/>
    <property type="match status" value="1"/>
</dbReference>
<dbReference type="Gene3D" id="3.40.50.1100">
    <property type="match status" value="2"/>
</dbReference>
<dbReference type="InterPro" id="IPR001216">
    <property type="entry name" value="P-phosphate_BS"/>
</dbReference>
<sequence length="456" mass="49677">MAIHSSVLDLIGDTPIVKASKLDTGVCELYLKLESANPGGSIKDRIGLSMIEAAERRGELKPGAVLVEGTAGNTGIGLALVAQQKGYRLILVVPDKMSREKIFNLKAMGAEVVLTRSDVAKGHPEYYQDLAARLAAETPGAYFVNQFGNPDNPAAHEFGTGPEILRQMDGKLDAIVFGCGSSGTMTGLSRAFAAASPHTELVLADPVGSILTEYIEHGTVSEKSGSWLVEGIGEDFLPDISDFTRVKKAYSISDAESFHTARELLAKEGILGGSSTGTLLAAALKYCRAQTEPKRVLVFVCDTGNKYLSKMYNDYWMLDNGFLERPQHGDLRDLILRPYSQRDTVVVGPNDLLTTAYQRMKLYDVSQLPVMDGDQLVGIVDESDVLLHVYGDETRFRDPVSTAMVSKLDRLDVKSPIEALLPVFDRGQVAIVMSDGAFLGLITRIDLLNYLRRRVQ</sequence>
<name>A0A0K2ZCA0_9XANT</name>
<dbReference type="PANTHER" id="PTHR10314">
    <property type="entry name" value="CYSTATHIONINE BETA-SYNTHASE"/>
    <property type="match status" value="1"/>
</dbReference>
<dbReference type="CDD" id="cd04608">
    <property type="entry name" value="CBS_pair_CBS"/>
    <property type="match status" value="1"/>
</dbReference>
<gene>
    <name evidence="13" type="ORF">A6R73_04785</name>
    <name evidence="12" type="ORF">XTPLMG728_0027</name>
</gene>
<dbReference type="Pfam" id="PF00571">
    <property type="entry name" value="CBS"/>
    <property type="match status" value="1"/>
</dbReference>
<dbReference type="SUPFAM" id="SSF53686">
    <property type="entry name" value="Tryptophan synthase beta subunit-like PLP-dependent enzymes"/>
    <property type="match status" value="1"/>
</dbReference>
<evidence type="ECO:0000313" key="13">
    <source>
        <dbReference type="EMBL" id="OAX54118.1"/>
    </source>
</evidence>
<keyword evidence="5" id="KW-0663">Pyridoxal phosphate</keyword>
<dbReference type="Proteomes" id="UP000093858">
    <property type="component" value="Unassembled WGS sequence"/>
</dbReference>
<protein>
    <recommendedName>
        <fullName evidence="7">Cysteine synthase B</fullName>
        <ecNumber evidence="4">2.5.1.47</ecNumber>
    </recommendedName>
    <alternativeName>
        <fullName evidence="8">O-acetylserine (thiol)-lyase B</fullName>
    </alternativeName>
    <alternativeName>
        <fullName evidence="9">O-acetylserine sulfhydrylase B</fullName>
    </alternativeName>
</protein>
<dbReference type="AlphaFoldDB" id="A0A0K2ZCA0"/>
<evidence type="ECO:0000256" key="1">
    <source>
        <dbReference type="ARBA" id="ARBA00001933"/>
    </source>
</evidence>
<comment type="similarity">
    <text evidence="3">Belongs to the cysteine synthase/cystathionine beta-synthase family.</text>
</comment>
<accession>A0A0K2ZCA0</accession>
<dbReference type="FunFam" id="3.40.50.1100:FF:000118">
    <property type="entry name" value="Related to CYS4-cystathionine beta-synthase"/>
    <property type="match status" value="1"/>
</dbReference>
<dbReference type="RefSeq" id="WP_053839628.1">
    <property type="nucleotide sequence ID" value="NZ_CP076250.1"/>
</dbReference>
<dbReference type="Pfam" id="PF00291">
    <property type="entry name" value="PALP"/>
    <property type="match status" value="1"/>
</dbReference>
<dbReference type="InterPro" id="IPR050214">
    <property type="entry name" value="Cys_Synth/Cystath_Beta-Synth"/>
</dbReference>
<evidence type="ECO:0000256" key="8">
    <source>
        <dbReference type="ARBA" id="ARBA00078257"/>
    </source>
</evidence>
<comment type="pathway">
    <text evidence="2">Amino-acid biosynthesis; L-cysteine biosynthesis; L-cysteine from L-serine: step 2/2.</text>
</comment>
<evidence type="ECO:0000313" key="15">
    <source>
        <dbReference type="Proteomes" id="UP000093858"/>
    </source>
</evidence>
<dbReference type="Proteomes" id="UP000041247">
    <property type="component" value="Unassembled WGS sequence"/>
</dbReference>
<dbReference type="InterPro" id="IPR036052">
    <property type="entry name" value="TrpB-like_PALP_sf"/>
</dbReference>
<comment type="cofactor">
    <cofactor evidence="1">
        <name>pyridoxal 5'-phosphate</name>
        <dbReference type="ChEBI" id="CHEBI:597326"/>
    </cofactor>
</comment>
<evidence type="ECO:0000259" key="11">
    <source>
        <dbReference type="PROSITE" id="PS51371"/>
    </source>
</evidence>
<keyword evidence="10" id="KW-0129">CBS domain</keyword>
<evidence type="ECO:0000256" key="9">
    <source>
        <dbReference type="ARBA" id="ARBA00079153"/>
    </source>
</evidence>
<dbReference type="FunFam" id="3.40.50.1100:FF:000003">
    <property type="entry name" value="Cystathionine beta-synthase"/>
    <property type="match status" value="1"/>
</dbReference>
<evidence type="ECO:0000256" key="10">
    <source>
        <dbReference type="PROSITE-ProRule" id="PRU00703"/>
    </source>
</evidence>
<proteinExistence type="inferred from homology"/>
<evidence type="ECO:0000256" key="3">
    <source>
        <dbReference type="ARBA" id="ARBA00007103"/>
    </source>
</evidence>
<dbReference type="InterPro" id="IPR046353">
    <property type="entry name" value="CBS_C"/>
</dbReference>
<organism evidence="12 14">
    <name type="scientific">Xanthomonas graminis pv. poae</name>
    <dbReference type="NCBI Taxonomy" id="227946"/>
    <lineage>
        <taxon>Bacteria</taxon>
        <taxon>Pseudomonadati</taxon>
        <taxon>Pseudomonadota</taxon>
        <taxon>Gammaproteobacteria</taxon>
        <taxon>Lysobacterales</taxon>
        <taxon>Lysobacteraceae</taxon>
        <taxon>Xanthomonas</taxon>
        <taxon>Xanthomonas translucens group</taxon>
        <taxon>Xanthomonas graminis</taxon>
    </lineage>
</organism>
<evidence type="ECO:0000256" key="7">
    <source>
        <dbReference type="ARBA" id="ARBA00072081"/>
    </source>
</evidence>
<dbReference type="Gene3D" id="3.10.580.10">
    <property type="entry name" value="CBS-domain"/>
    <property type="match status" value="1"/>
</dbReference>
<dbReference type="InterPro" id="IPR000644">
    <property type="entry name" value="CBS_dom"/>
</dbReference>
<reference evidence="13 15" key="2">
    <citation type="submission" date="2016-04" db="EMBL/GenBank/DDBJ databases">
        <title>Xanthomonas translucens phylogeny.</title>
        <authorList>
            <person name="Langlois P."/>
        </authorList>
    </citation>
    <scope>NUCLEOTIDE SEQUENCE [LARGE SCALE GENOMIC DNA]</scope>
    <source>
        <strain evidence="13 15">B99</strain>
    </source>
</reference>
<dbReference type="EMBL" id="LWSU01000246">
    <property type="protein sequence ID" value="OAX54118.1"/>
    <property type="molecule type" value="Genomic_DNA"/>
</dbReference>
<evidence type="ECO:0000256" key="4">
    <source>
        <dbReference type="ARBA" id="ARBA00012681"/>
    </source>
</evidence>
<dbReference type="SUPFAM" id="SSF54631">
    <property type="entry name" value="CBS-domain pair"/>
    <property type="match status" value="1"/>
</dbReference>
<dbReference type="PROSITE" id="PS51371">
    <property type="entry name" value="CBS"/>
    <property type="match status" value="1"/>
</dbReference>
<reference evidence="12 14" key="1">
    <citation type="submission" date="2015-07" db="EMBL/GenBank/DDBJ databases">
        <authorList>
            <person name="Noorani M."/>
        </authorList>
    </citation>
    <scope>NUCLEOTIDE SEQUENCE [LARGE SCALE GENOMIC DNA]</scope>
    <source>
        <strain evidence="12">LMG728</strain>
    </source>
</reference>
<feature type="domain" description="CBS" evidence="11">
    <location>
        <begin position="339"/>
        <end position="396"/>
    </location>
</feature>
<evidence type="ECO:0000256" key="6">
    <source>
        <dbReference type="ARBA" id="ARBA00047931"/>
    </source>
</evidence>
<evidence type="ECO:0000313" key="14">
    <source>
        <dbReference type="Proteomes" id="UP000041247"/>
    </source>
</evidence>
<dbReference type="InterPro" id="IPR001926">
    <property type="entry name" value="TrpB-like_PALP"/>
</dbReference>